<dbReference type="PANTHER" id="PTHR31987:SF1">
    <property type="entry name" value="GLUTAMINASE A"/>
    <property type="match status" value="1"/>
</dbReference>
<gene>
    <name evidence="4" type="ORF">EDS130_LOCUS3598</name>
</gene>
<feature type="domain" description="Glutaminase A N-terminal" evidence="3">
    <location>
        <begin position="99"/>
        <end position="311"/>
    </location>
</feature>
<sequence length="700" mass="79195">MKDKSQIAYRLGFLYAKVEGDPGDFRPPAVPLIVFSPHISVWSSSDNLTASDTVHWSGSPLPFHGLIDVDNSEVYRFLGTLPSSVQPMVQNKLVVQPWRTIYTLSTPTNTVELILTFSQPTSIEDPFTYITFNLRSLDGKTHSVRIYFEEGPMVGVNDKDEKVFWSRVDSDITVLTMNAFNQIPFGIRGDATRNNWGYAHLISPQRSSFSGYQGFGDDLRQAFANHQTMPTDDTRKPRHANDQSPASAFIINFDQVTSQTVSNYLIFLYDDLYSMLYFEEWQVPCWRAEFDNNVTLLINEAISYYQSNMQDITDSNEMLITLLGNIGGDHYAILGSLVTRQITGALSRTWSAKQNRSQLYMKEISSDGDVSTVDVIFPSSPFFLWLHPEMLRDVLLPVLAYANNETDIHYNLAWAPHHLGTWSVCDILSEEQEQMPMEESANMLLMLAGIVQKLAITDFLAPYWNVMEIWAQYLNSTLPDPGNQLCTDDFEGPSPHNCNLALKGILGLGAYSLLLNASGQAQRASVYMAQAQDHANYWLKAARDNNNYRLQYNLPNTWSQKYNLIYQSILSLNLFPADTAKLESSYYMTKMLDFGIPLDSRSNLTKGDWTSWIAAFNDNEGQKNAIFDKLYKFANESPDRVPLSDFYDAANGHVLGFRARPVMGGLFIRALLESPLACDIYRQTKIPTKRHGRGNRCSPA</sequence>
<evidence type="ECO:0000259" key="1">
    <source>
        <dbReference type="Pfam" id="PF16334"/>
    </source>
</evidence>
<dbReference type="InterPro" id="IPR052743">
    <property type="entry name" value="Glutaminase_GtaA"/>
</dbReference>
<organism evidence="4 5">
    <name type="scientific">Adineta ricciae</name>
    <name type="common">Rotifer</name>
    <dbReference type="NCBI Taxonomy" id="249248"/>
    <lineage>
        <taxon>Eukaryota</taxon>
        <taxon>Metazoa</taxon>
        <taxon>Spiralia</taxon>
        <taxon>Gnathifera</taxon>
        <taxon>Rotifera</taxon>
        <taxon>Eurotatoria</taxon>
        <taxon>Bdelloidea</taxon>
        <taxon>Adinetida</taxon>
        <taxon>Adinetidae</taxon>
        <taxon>Adineta</taxon>
    </lineage>
</organism>
<feature type="domain" description="DUF4964" evidence="1">
    <location>
        <begin position="24"/>
        <end position="88"/>
    </location>
</feature>
<evidence type="ECO:0000313" key="4">
    <source>
        <dbReference type="EMBL" id="CAF0776428.1"/>
    </source>
</evidence>
<comment type="caution">
    <text evidence="4">The sequence shown here is derived from an EMBL/GenBank/DDBJ whole genome shotgun (WGS) entry which is preliminary data.</text>
</comment>
<dbReference type="InterPro" id="IPR032514">
    <property type="entry name" value="GtaA_central"/>
</dbReference>
<protein>
    <submittedName>
        <fullName evidence="4">Uncharacterized protein</fullName>
    </submittedName>
</protein>
<dbReference type="Pfam" id="PF16335">
    <property type="entry name" value="GtaA_6_Hairpin"/>
    <property type="match status" value="1"/>
</dbReference>
<evidence type="ECO:0000259" key="3">
    <source>
        <dbReference type="Pfam" id="PF17168"/>
    </source>
</evidence>
<dbReference type="AlphaFoldDB" id="A0A813R3F3"/>
<reference evidence="4" key="1">
    <citation type="submission" date="2021-02" db="EMBL/GenBank/DDBJ databases">
        <authorList>
            <person name="Nowell W R."/>
        </authorList>
    </citation>
    <scope>NUCLEOTIDE SEQUENCE</scope>
</reference>
<name>A0A813R3F3_ADIRI</name>
<dbReference type="Pfam" id="PF16334">
    <property type="entry name" value="DUF4964"/>
    <property type="match status" value="1"/>
</dbReference>
<proteinExistence type="predicted"/>
<dbReference type="EMBL" id="CAJNOJ010000009">
    <property type="protein sequence ID" value="CAF0776428.1"/>
    <property type="molecule type" value="Genomic_DNA"/>
</dbReference>
<evidence type="ECO:0000313" key="5">
    <source>
        <dbReference type="Proteomes" id="UP000663852"/>
    </source>
</evidence>
<dbReference type="InterPro" id="IPR032515">
    <property type="entry name" value="DUF4964"/>
</dbReference>
<dbReference type="Pfam" id="PF17168">
    <property type="entry name" value="DUF5127"/>
    <property type="match status" value="1"/>
</dbReference>
<dbReference type="InterPro" id="IPR033433">
    <property type="entry name" value="GtaA_N"/>
</dbReference>
<feature type="domain" description="Glutaminase A central" evidence="2">
    <location>
        <begin position="328"/>
        <end position="669"/>
    </location>
</feature>
<dbReference type="PANTHER" id="PTHR31987">
    <property type="entry name" value="GLUTAMINASE A-RELATED"/>
    <property type="match status" value="1"/>
</dbReference>
<dbReference type="Proteomes" id="UP000663852">
    <property type="component" value="Unassembled WGS sequence"/>
</dbReference>
<accession>A0A813R3F3</accession>
<dbReference type="OrthoDB" id="3918848at2759"/>
<evidence type="ECO:0000259" key="2">
    <source>
        <dbReference type="Pfam" id="PF16335"/>
    </source>
</evidence>